<dbReference type="Proteomes" id="UP000002748">
    <property type="component" value="Unassembled WGS sequence"/>
</dbReference>
<dbReference type="GeneID" id="25990795"/>
<name>J5TLV0_TRIAS</name>
<organism evidence="1 2">
    <name type="scientific">Trichosporon asahii var. asahii (strain ATCC 90039 / CBS 2479 / JCM 2466 / KCTC 7840 / NBRC 103889/ NCYC 2677 / UAMH 7654)</name>
    <name type="common">Yeast</name>
    <dbReference type="NCBI Taxonomy" id="1186058"/>
    <lineage>
        <taxon>Eukaryota</taxon>
        <taxon>Fungi</taxon>
        <taxon>Dikarya</taxon>
        <taxon>Basidiomycota</taxon>
        <taxon>Agaricomycotina</taxon>
        <taxon>Tremellomycetes</taxon>
        <taxon>Trichosporonales</taxon>
        <taxon>Trichosporonaceae</taxon>
        <taxon>Trichosporon</taxon>
    </lineage>
</organism>
<gene>
    <name evidence="1" type="ORF">A1Q1_07283</name>
</gene>
<dbReference type="VEuPathDB" id="FungiDB:A1Q1_07283"/>
<comment type="caution">
    <text evidence="1">The sequence shown here is derived from an EMBL/GenBank/DDBJ whole genome shotgun (WGS) entry which is preliminary data.</text>
</comment>
<evidence type="ECO:0008006" key="3">
    <source>
        <dbReference type="Google" id="ProtNLM"/>
    </source>
</evidence>
<dbReference type="EMBL" id="ALBS01000054">
    <property type="protein sequence ID" value="EJT51521.1"/>
    <property type="molecule type" value="Genomic_DNA"/>
</dbReference>
<dbReference type="HOGENOM" id="CLU_861033_0_0_1"/>
<sequence length="317" mass="35638">MVGFIDFNTHPHILGEIISYLDFQTMNKLRLVGSCMKNEVDRFQCLGCSATISFPDDMDDGGPTGVPVSANVHFRRPLELPPAPAMWLPHRDPLNWQEWYAGKPQAAIHHAAQHRPFQININSDILLWDMISAEYGGGAVAELPSPLRQILETTSGVRMLHTHDMFLDSVKRLGVTLPEETSPELPSNIKRLHLRLWDDKCSCRIRLGHSAETLRISLDRGLEAEVKQSPLCCLSLDVFKPCVKRLSIQVDLLDDAVEYLQAIKSKPQHPKLSVSVRWISPHMRVLAEQPSALREQLTAMLGVPVTVTLADEAWPIR</sequence>
<evidence type="ECO:0000313" key="1">
    <source>
        <dbReference type="EMBL" id="EJT51521.1"/>
    </source>
</evidence>
<accession>J5TLV0</accession>
<protein>
    <recommendedName>
        <fullName evidence="3">F-box domain-containing protein</fullName>
    </recommendedName>
</protein>
<proteinExistence type="predicted"/>
<dbReference type="KEGG" id="tasa:A1Q1_07283"/>
<reference evidence="1 2" key="1">
    <citation type="journal article" date="2012" name="Eukaryot. Cell">
        <title>Draft genome sequence of CBS 2479, the standard type strain of Trichosporon asahii.</title>
        <authorList>
            <person name="Yang R.Y."/>
            <person name="Li H.T."/>
            <person name="Zhu H."/>
            <person name="Zhou G.P."/>
            <person name="Wang M."/>
            <person name="Wang L."/>
        </authorList>
    </citation>
    <scope>NUCLEOTIDE SEQUENCE [LARGE SCALE GENOMIC DNA]</scope>
    <source>
        <strain evidence="2">ATCC 90039 / CBS 2479 / JCM 2466 / KCTC 7840 / NCYC 2677 / UAMH 7654</strain>
    </source>
</reference>
<dbReference type="AlphaFoldDB" id="J5TLV0"/>
<dbReference type="RefSeq" id="XP_014182994.1">
    <property type="nucleotide sequence ID" value="XM_014327519.1"/>
</dbReference>
<evidence type="ECO:0000313" key="2">
    <source>
        <dbReference type="Proteomes" id="UP000002748"/>
    </source>
</evidence>